<keyword evidence="4" id="KW-1185">Reference proteome</keyword>
<keyword evidence="1" id="KW-0378">Hydrolase</keyword>
<proteinExistence type="predicted"/>
<dbReference type="EMBL" id="MF599468">
    <property type="protein sequence ID" value="ATE87155.1"/>
    <property type="molecule type" value="Genomic_DNA"/>
</dbReference>
<dbReference type="Pfam" id="PF00271">
    <property type="entry name" value="Helicase_C"/>
    <property type="match status" value="1"/>
</dbReference>
<dbReference type="SUPFAM" id="SSF52540">
    <property type="entry name" value="P-loop containing nucleoside triphosphate hydrolases"/>
    <property type="match status" value="2"/>
</dbReference>
<dbReference type="InterPro" id="IPR001650">
    <property type="entry name" value="Helicase_C-like"/>
</dbReference>
<dbReference type="Gene3D" id="3.40.50.300">
    <property type="entry name" value="P-loop containing nucleotide triphosphate hydrolases"/>
    <property type="match status" value="2"/>
</dbReference>
<gene>
    <name evidence="3" type="primary">146R</name>
</gene>
<dbReference type="Proteomes" id="UP000297192">
    <property type="component" value="Segment"/>
</dbReference>
<dbReference type="RefSeq" id="YP_010084898.1">
    <property type="nucleotide sequence ID" value="NC_055165.1"/>
</dbReference>
<evidence type="ECO:0000259" key="2">
    <source>
        <dbReference type="SMART" id="SM00487"/>
    </source>
</evidence>
<evidence type="ECO:0000313" key="4">
    <source>
        <dbReference type="Proteomes" id="UP000297192"/>
    </source>
</evidence>
<dbReference type="SMART" id="SM00487">
    <property type="entry name" value="DEXDc"/>
    <property type="match status" value="1"/>
</dbReference>
<evidence type="ECO:0000313" key="3">
    <source>
        <dbReference type="EMBL" id="ATE87155.1"/>
    </source>
</evidence>
<reference evidence="3" key="2">
    <citation type="journal article" date="2017" name="Sci. Rep.">
        <title>Characterization of a new member of Iridoviridae, Shrimp hemocyte iridescent virus (SHIV), found in white leg shrimp (Litopenaeus vannamei).</title>
        <authorList>
            <person name="Qiu L."/>
            <person name="Chen M.M."/>
            <person name="Wan X.Y."/>
            <person name="Li C."/>
            <person name="Zhang Q.L."/>
            <person name="Wang R.Y."/>
            <person name="Cheng D.Y."/>
            <person name="Dong X."/>
            <person name="Yang B."/>
            <person name="Wang X.H."/>
            <person name="Xiang J.H."/>
            <person name="Huang J."/>
        </authorList>
    </citation>
    <scope>NUCLEOTIDE SEQUENCE [LARGE SCALE GENOMIC DNA]</scope>
    <source>
        <strain evidence="3">20141215</strain>
    </source>
</reference>
<dbReference type="Pfam" id="PF04851">
    <property type="entry name" value="ResIII"/>
    <property type="match status" value="1"/>
</dbReference>
<dbReference type="GO" id="GO:0005524">
    <property type="term" value="F:ATP binding"/>
    <property type="evidence" value="ECO:0007669"/>
    <property type="project" value="InterPro"/>
</dbReference>
<dbReference type="InterPro" id="IPR006935">
    <property type="entry name" value="Helicase/UvrB_N"/>
</dbReference>
<protein>
    <submittedName>
        <fullName evidence="3">NTPase</fullName>
    </submittedName>
</protein>
<dbReference type="GO" id="GO:0003677">
    <property type="term" value="F:DNA binding"/>
    <property type="evidence" value="ECO:0007669"/>
    <property type="project" value="InterPro"/>
</dbReference>
<dbReference type="GeneID" id="65099918"/>
<sequence>MNLENFLPKYPNIIKSSYPILNPYNDENFNDAIVSKREFESLKIPKTEKIIQKGTGEEYNHQKIIARFLSSNTPYDSLLLFYEMGTGKTCTAVSAIEKLRYEKKSHIKRAIVCARGGGLLKNFTQELLFSCTDGKYIPENYDMLSDLERIHRTKKITSKFYDFYTFEILAKELSKLPDDAIVKKFSNTIFVIDEVHNLREKSENIDDDEKAEDEDVVKNVFEKKNPLLIYKQFHRLFHLIRESKILLMSGTVMKDDPSEFASIMNLILPSDKQFPIDKEFMKRYFNSNSLLKTEMIPSLHEKIRGKISYLKAMTSSVKKVFIGRSIGNLTNFIVYPNKMSNFQTEHYINAYRRDERDRGIYINSRQASLFVFPDGSYGTDGFNKYIIERKPGENRLQNLYGVKRKSQKNTFTLSRDLEREIGKSLSNLSKFSEKYAETIKILLQDKTKKSLIYSEYVHGGGCILFSKILELFGYSQAKGDEKSRGLRYAILTNKTTSQNQIQKINELFNSDANAHGEYISVIIGSRLISEGFTFKNVTNEFIFTPFWNYAETSQVIARGWRLGSHDFLIRSGEKNLQVNVFQMVSLPSDNVTTSIDLEMYEISERKDVAMKQIEYEVKRSTFDCPLMIKRNKISGYDDMRECEYKSCNYSCLGNINESMIDYSTYNLFYSRTEIVRAELEKYFRTNFFIEFEDLFRKLPQLTKFEIVESIKYFLDEGIQFYNKFGFLCFIRIYDRTLYISSDVRIPNNDVLSKYYTKNLITSDGDPFELILERLYNENIPVFIEHLFQHPEYLRSNIARLPEFVQILLLSACIQAEMLNIQKNKSVRKQILDYFKGFYGEIKGKWVIWLYKENFDVICFDGNDWVPCENDEPELIAEHLAGKKSTFNQSPIGYYGLHNPQLNEFCLKEVDLDKKKDLRKIAIGRRCTDWNLPILLDIMSRRVQFPYPDGFLSGLTDDMIKDMVARNKYNKPFDSENVENMKRFLYWVKQPRTSMCKFLFGWLKENNLIEENFDCGTQKKQRVKFIQ</sequence>
<accession>A0A291B0Y1</accession>
<dbReference type="KEGG" id="vg:65099918"/>
<organism evidence="3">
    <name type="scientific">Shrimp hemocyte iridescent virus</name>
    <dbReference type="NCBI Taxonomy" id="2039780"/>
    <lineage>
        <taxon>Viruses</taxon>
        <taxon>Varidnaviria</taxon>
        <taxon>Bamfordvirae</taxon>
        <taxon>Nucleocytoviricota</taxon>
        <taxon>Megaviricetes</taxon>
        <taxon>Pimascovirales</taxon>
        <taxon>Pimascovirales incertae sedis</taxon>
        <taxon>Iridoviridae</taxon>
        <taxon>Betairidovirinae</taxon>
        <taxon>Decapodiridovirus</taxon>
        <taxon>Decapodiridovirus litopenaeus1</taxon>
        <taxon>Decapod iridescent virus 1</taxon>
    </lineage>
</organism>
<name>A0A291B0Y1_9VIRU</name>
<dbReference type="InterPro" id="IPR027417">
    <property type="entry name" value="P-loop_NTPase"/>
</dbReference>
<feature type="domain" description="Helicase ATP-binding" evidence="2">
    <location>
        <begin position="54"/>
        <end position="279"/>
    </location>
</feature>
<dbReference type="InterPro" id="IPR014001">
    <property type="entry name" value="Helicase_ATP-bd"/>
</dbReference>
<evidence type="ECO:0000256" key="1">
    <source>
        <dbReference type="ARBA" id="ARBA00022801"/>
    </source>
</evidence>
<reference evidence="3" key="1">
    <citation type="journal article" date="2017" name="Arch. Virol.">
        <title>Complete genome sequence of shrimp hemocyte iridescent virus (SHIV) isolated from white leg shrimp, Litopenaeus vannamei.</title>
        <authorList>
            <person name="Qiu L."/>
            <person name="Chen M.M."/>
            <person name="Wang R.Y."/>
            <person name="Wan X.Y."/>
            <person name="Li C."/>
            <person name="Zhang Q.L."/>
            <person name="Dong X."/>
            <person name="Yang B."/>
            <person name="Xiang J.H."/>
            <person name="Huang J."/>
        </authorList>
    </citation>
    <scope>NUCLEOTIDE SEQUENCE [LARGE SCALE GENOMIC DNA]</scope>
    <source>
        <strain evidence="3">20141215</strain>
    </source>
</reference>
<dbReference type="GO" id="GO:0016787">
    <property type="term" value="F:hydrolase activity"/>
    <property type="evidence" value="ECO:0007669"/>
    <property type="project" value="UniProtKB-KW"/>
</dbReference>